<keyword evidence="3" id="KW-1185">Reference proteome</keyword>
<feature type="domain" description="F-box" evidence="1">
    <location>
        <begin position="5"/>
        <end position="50"/>
    </location>
</feature>
<reference evidence="2" key="1">
    <citation type="journal article" date="2020" name="Stud. Mycol.">
        <title>101 Dothideomycetes genomes: a test case for predicting lifestyles and emergence of pathogens.</title>
        <authorList>
            <person name="Haridas S."/>
            <person name="Albert R."/>
            <person name="Binder M."/>
            <person name="Bloem J."/>
            <person name="Labutti K."/>
            <person name="Salamov A."/>
            <person name="Andreopoulos B."/>
            <person name="Baker S."/>
            <person name="Barry K."/>
            <person name="Bills G."/>
            <person name="Bluhm B."/>
            <person name="Cannon C."/>
            <person name="Castanera R."/>
            <person name="Culley D."/>
            <person name="Daum C."/>
            <person name="Ezra D."/>
            <person name="Gonzalez J."/>
            <person name="Henrissat B."/>
            <person name="Kuo A."/>
            <person name="Liang C."/>
            <person name="Lipzen A."/>
            <person name="Lutzoni F."/>
            <person name="Magnuson J."/>
            <person name="Mondo S."/>
            <person name="Nolan M."/>
            <person name="Ohm R."/>
            <person name="Pangilinan J."/>
            <person name="Park H.-J."/>
            <person name="Ramirez L."/>
            <person name="Alfaro M."/>
            <person name="Sun H."/>
            <person name="Tritt A."/>
            <person name="Yoshinaga Y."/>
            <person name="Zwiers L.-H."/>
            <person name="Turgeon B."/>
            <person name="Goodwin S."/>
            <person name="Spatafora J."/>
            <person name="Crous P."/>
            <person name="Grigoriev I."/>
        </authorList>
    </citation>
    <scope>NUCLEOTIDE SEQUENCE</scope>
    <source>
        <strain evidence="2">CBS 480.64</strain>
    </source>
</reference>
<evidence type="ECO:0000313" key="2">
    <source>
        <dbReference type="EMBL" id="KAF2863469.1"/>
    </source>
</evidence>
<proteinExistence type="predicted"/>
<gene>
    <name evidence="2" type="ORF">K470DRAFT_268263</name>
</gene>
<accession>A0A6A7C8R6</accession>
<dbReference type="Proteomes" id="UP000799421">
    <property type="component" value="Unassembled WGS sequence"/>
</dbReference>
<evidence type="ECO:0000259" key="1">
    <source>
        <dbReference type="Pfam" id="PF12937"/>
    </source>
</evidence>
<evidence type="ECO:0000313" key="3">
    <source>
        <dbReference type="Proteomes" id="UP000799421"/>
    </source>
</evidence>
<dbReference type="InterPro" id="IPR032675">
    <property type="entry name" value="LRR_dom_sf"/>
</dbReference>
<dbReference type="Pfam" id="PF12937">
    <property type="entry name" value="F-box-like"/>
    <property type="match status" value="1"/>
</dbReference>
<sequence>MVSFPKIPLDILIGILELLEDDPRSLFNASIVSRAFADVAAEILWQNPTIETFAKALSGKQDLANKVRHLHVFCKSVVEDHGMTEGLSFPQLRQLVSGHCGPHRCLPSVSFEHFDQLTRLFGTADDPEHNMPFERHLSANSQLLHIHDMNRAGRAVELIPTKCPGLKHLAIGTFYDLSWSELSITLKRLKCFESLGICWGDPSDDFTGLSSLRSAFTKLRRLQLRCCFW</sequence>
<protein>
    <recommendedName>
        <fullName evidence="1">F-box domain-containing protein</fullName>
    </recommendedName>
</protein>
<dbReference type="InterPro" id="IPR001810">
    <property type="entry name" value="F-box_dom"/>
</dbReference>
<dbReference type="AlphaFoldDB" id="A0A6A7C8R6"/>
<dbReference type="InterPro" id="IPR036047">
    <property type="entry name" value="F-box-like_dom_sf"/>
</dbReference>
<dbReference type="EMBL" id="MU005961">
    <property type="protein sequence ID" value="KAF2863469.1"/>
    <property type="molecule type" value="Genomic_DNA"/>
</dbReference>
<dbReference type="SUPFAM" id="SSF81383">
    <property type="entry name" value="F-box domain"/>
    <property type="match status" value="1"/>
</dbReference>
<dbReference type="Gene3D" id="3.80.10.10">
    <property type="entry name" value="Ribonuclease Inhibitor"/>
    <property type="match status" value="1"/>
</dbReference>
<name>A0A6A7C8R6_9PEZI</name>
<organism evidence="2 3">
    <name type="scientific">Piedraia hortae CBS 480.64</name>
    <dbReference type="NCBI Taxonomy" id="1314780"/>
    <lineage>
        <taxon>Eukaryota</taxon>
        <taxon>Fungi</taxon>
        <taxon>Dikarya</taxon>
        <taxon>Ascomycota</taxon>
        <taxon>Pezizomycotina</taxon>
        <taxon>Dothideomycetes</taxon>
        <taxon>Dothideomycetidae</taxon>
        <taxon>Capnodiales</taxon>
        <taxon>Piedraiaceae</taxon>
        <taxon>Piedraia</taxon>
    </lineage>
</organism>